<dbReference type="RefSeq" id="WP_205387224.1">
    <property type="nucleotide sequence ID" value="NZ_JAFFZS010000059.1"/>
</dbReference>
<dbReference type="SUPFAM" id="SSF55331">
    <property type="entry name" value="Tautomerase/MIF"/>
    <property type="match status" value="1"/>
</dbReference>
<dbReference type="EMBL" id="JAFFZS010000059">
    <property type="protein sequence ID" value="MBN0049104.1"/>
    <property type="molecule type" value="Genomic_DNA"/>
</dbReference>
<evidence type="ECO:0000259" key="3">
    <source>
        <dbReference type="Pfam" id="PF01361"/>
    </source>
</evidence>
<proteinExistence type="inferred from homology"/>
<gene>
    <name evidence="4" type="ORF">JS756_34500</name>
</gene>
<evidence type="ECO:0000256" key="2">
    <source>
        <dbReference type="ARBA" id="ARBA00023235"/>
    </source>
</evidence>
<dbReference type="InterPro" id="IPR004370">
    <property type="entry name" value="4-OT-like_dom"/>
</dbReference>
<comment type="caution">
    <text evidence="4">The sequence shown here is derived from an EMBL/GenBank/DDBJ whole genome shotgun (WGS) entry which is preliminary data.</text>
</comment>
<keyword evidence="2" id="KW-0413">Isomerase</keyword>
<dbReference type="Proteomes" id="UP000788262">
    <property type="component" value="Unassembled WGS sequence"/>
</dbReference>
<comment type="similarity">
    <text evidence="1">Belongs to the 4-oxalocrotonate tautomerase family.</text>
</comment>
<dbReference type="PANTHER" id="PTHR35530">
    <property type="entry name" value="TAUTOMERASE-RELATED"/>
    <property type="match status" value="1"/>
</dbReference>
<feature type="domain" description="4-oxalocrotonate tautomerase-like" evidence="3">
    <location>
        <begin position="2"/>
        <end position="61"/>
    </location>
</feature>
<reference evidence="4 5" key="1">
    <citation type="submission" date="2021-02" db="EMBL/GenBank/DDBJ databases">
        <title>Whole genome sequencing of Streptomyces actuosus VRA1.</title>
        <authorList>
            <person name="Sen G."/>
            <person name="Sen A."/>
        </authorList>
    </citation>
    <scope>NUCLEOTIDE SEQUENCE [LARGE SCALE GENOMIC DNA]</scope>
    <source>
        <strain evidence="4 5">VRA1</strain>
    </source>
</reference>
<dbReference type="Pfam" id="PF01361">
    <property type="entry name" value="Tautomerase"/>
    <property type="match status" value="1"/>
</dbReference>
<keyword evidence="5" id="KW-1185">Reference proteome</keyword>
<dbReference type="InterPro" id="IPR014347">
    <property type="entry name" value="Tautomerase/MIF_sf"/>
</dbReference>
<dbReference type="Gene3D" id="3.30.429.10">
    <property type="entry name" value="Macrophage Migration Inhibitory Factor"/>
    <property type="match status" value="1"/>
</dbReference>
<evidence type="ECO:0000313" key="4">
    <source>
        <dbReference type="EMBL" id="MBN0049104.1"/>
    </source>
</evidence>
<sequence length="73" mass="7974">MPFAHFKVPAGTLDEKQKEKIVTRTTELYVEIYGERARANTMVLVDEVADGGWGIGGSVLTLALLQQTPDPEA</sequence>
<dbReference type="PANTHER" id="PTHR35530:SF2">
    <property type="entry name" value="BSL4019 PROTEIN"/>
    <property type="match status" value="1"/>
</dbReference>
<evidence type="ECO:0000313" key="5">
    <source>
        <dbReference type="Proteomes" id="UP000788262"/>
    </source>
</evidence>
<protein>
    <submittedName>
        <fullName evidence="4">4-oxalocrotonate tautomerase family protein</fullName>
    </submittedName>
</protein>
<organism evidence="4 5">
    <name type="scientific">Streptomyces actuosus</name>
    <dbReference type="NCBI Taxonomy" id="1885"/>
    <lineage>
        <taxon>Bacteria</taxon>
        <taxon>Bacillati</taxon>
        <taxon>Actinomycetota</taxon>
        <taxon>Actinomycetes</taxon>
        <taxon>Kitasatosporales</taxon>
        <taxon>Streptomycetaceae</taxon>
        <taxon>Streptomyces</taxon>
    </lineage>
</organism>
<name>A0ABS2W119_STRAS</name>
<evidence type="ECO:0000256" key="1">
    <source>
        <dbReference type="ARBA" id="ARBA00006723"/>
    </source>
</evidence>
<accession>A0ABS2W119</accession>